<organism evidence="2 3">
    <name type="scientific">Calycomorphotria hydatis</name>
    <dbReference type="NCBI Taxonomy" id="2528027"/>
    <lineage>
        <taxon>Bacteria</taxon>
        <taxon>Pseudomonadati</taxon>
        <taxon>Planctomycetota</taxon>
        <taxon>Planctomycetia</taxon>
        <taxon>Planctomycetales</taxon>
        <taxon>Planctomycetaceae</taxon>
        <taxon>Calycomorphotria</taxon>
    </lineage>
</organism>
<dbReference type="KEGG" id="chya:V22_05500"/>
<dbReference type="Proteomes" id="UP000319976">
    <property type="component" value="Chromosome"/>
</dbReference>
<evidence type="ECO:0008006" key="4">
    <source>
        <dbReference type="Google" id="ProtNLM"/>
    </source>
</evidence>
<evidence type="ECO:0000313" key="3">
    <source>
        <dbReference type="Proteomes" id="UP000319976"/>
    </source>
</evidence>
<evidence type="ECO:0000256" key="1">
    <source>
        <dbReference type="SAM" id="SignalP"/>
    </source>
</evidence>
<reference evidence="2 3" key="1">
    <citation type="submission" date="2019-02" db="EMBL/GenBank/DDBJ databases">
        <title>Deep-cultivation of Planctomycetes and their phenomic and genomic characterization uncovers novel biology.</title>
        <authorList>
            <person name="Wiegand S."/>
            <person name="Jogler M."/>
            <person name="Boedeker C."/>
            <person name="Pinto D."/>
            <person name="Vollmers J."/>
            <person name="Rivas-Marin E."/>
            <person name="Kohn T."/>
            <person name="Peeters S.H."/>
            <person name="Heuer A."/>
            <person name="Rast P."/>
            <person name="Oberbeckmann S."/>
            <person name="Bunk B."/>
            <person name="Jeske O."/>
            <person name="Meyerdierks A."/>
            <person name="Storesund J.E."/>
            <person name="Kallscheuer N."/>
            <person name="Luecker S."/>
            <person name="Lage O.M."/>
            <person name="Pohl T."/>
            <person name="Merkel B.J."/>
            <person name="Hornburger P."/>
            <person name="Mueller R.-W."/>
            <person name="Bruemmer F."/>
            <person name="Labrenz M."/>
            <person name="Spormann A.M."/>
            <person name="Op den Camp H."/>
            <person name="Overmann J."/>
            <person name="Amann R."/>
            <person name="Jetten M.S.M."/>
            <person name="Mascher T."/>
            <person name="Medema M.H."/>
            <person name="Devos D.P."/>
            <person name="Kaster A.-K."/>
            <person name="Ovreas L."/>
            <person name="Rohde M."/>
            <person name="Galperin M.Y."/>
            <person name="Jogler C."/>
        </authorList>
    </citation>
    <scope>NUCLEOTIDE SEQUENCE [LARGE SCALE GENOMIC DNA]</scope>
    <source>
        <strain evidence="2 3">V22</strain>
    </source>
</reference>
<dbReference type="EMBL" id="CP036316">
    <property type="protein sequence ID" value="QDT63330.1"/>
    <property type="molecule type" value="Genomic_DNA"/>
</dbReference>
<dbReference type="OrthoDB" id="285633at2"/>
<sequence precursor="true">MKIVPYFLLCVAAALIGCNTSDAPSYPKVTGSVTIDGQSATKGVVSFTPVNGGDSGVGIIQPDGSYQVRTSVSSPGIPAGDYRVAVTIWEKEPGELLEDGSFAEGVPAIPEKYFNNETSGLSFTVSETGTNHFEIEISAGE</sequence>
<keyword evidence="3" id="KW-1185">Reference proteome</keyword>
<dbReference type="RefSeq" id="WP_145259570.1">
    <property type="nucleotide sequence ID" value="NZ_CP036316.1"/>
</dbReference>
<protein>
    <recommendedName>
        <fullName evidence="4">Carboxypeptidase regulatory-like domain-containing protein</fullName>
    </recommendedName>
</protein>
<proteinExistence type="predicted"/>
<gene>
    <name evidence="2" type="ORF">V22_05500</name>
</gene>
<name>A0A517T4N0_9PLAN</name>
<evidence type="ECO:0000313" key="2">
    <source>
        <dbReference type="EMBL" id="QDT63330.1"/>
    </source>
</evidence>
<keyword evidence="1" id="KW-0732">Signal</keyword>
<feature type="signal peptide" evidence="1">
    <location>
        <begin position="1"/>
        <end position="23"/>
    </location>
</feature>
<dbReference type="AlphaFoldDB" id="A0A517T4N0"/>
<feature type="chain" id="PRO_5021941146" description="Carboxypeptidase regulatory-like domain-containing protein" evidence="1">
    <location>
        <begin position="24"/>
        <end position="141"/>
    </location>
</feature>
<dbReference type="PROSITE" id="PS51257">
    <property type="entry name" value="PROKAR_LIPOPROTEIN"/>
    <property type="match status" value="1"/>
</dbReference>
<accession>A0A517T4N0</accession>